<dbReference type="Proteomes" id="UP000233720">
    <property type="component" value="Unassembled WGS sequence"/>
</dbReference>
<reference evidence="4 5" key="1">
    <citation type="submission" date="2017-11" db="EMBL/GenBank/DDBJ databases">
        <title>Xanthomonas prunicola sp. nov., a novel pathogen that affects nectarine (Prunus persica var. nectarine) trees.</title>
        <authorList>
            <person name="Lopez M."/>
            <person name="Lopez-Soriano P."/>
            <person name="Garita-Cambronero J."/>
            <person name="Beltran C."/>
            <person name="Taghouti G."/>
            <person name="Portier P."/>
            <person name="Cubero J."/>
            <person name="Fischer-Le Saux M."/>
            <person name="Marco-Noales E."/>
        </authorList>
    </citation>
    <scope>NUCLEOTIDE SEQUENCE [LARGE SCALE GENOMIC DNA]</scope>
    <source>
        <strain evidence="2 4">CFBP8353</strain>
        <strain evidence="3 5">CFBP8354</strain>
    </source>
</reference>
<protein>
    <submittedName>
        <fullName evidence="2">Uncharacterized protein</fullName>
    </submittedName>
</protein>
<evidence type="ECO:0000313" key="3">
    <source>
        <dbReference type="EMBL" id="PKV17796.1"/>
    </source>
</evidence>
<name>A0A2N3RM22_9XANT</name>
<proteinExistence type="predicted"/>
<feature type="compositionally biased region" description="Polar residues" evidence="1">
    <location>
        <begin position="51"/>
        <end position="62"/>
    </location>
</feature>
<evidence type="ECO:0000313" key="5">
    <source>
        <dbReference type="Proteomes" id="UP000233748"/>
    </source>
</evidence>
<evidence type="ECO:0000313" key="2">
    <source>
        <dbReference type="EMBL" id="PKV13521.1"/>
    </source>
</evidence>
<organism evidence="2 4">
    <name type="scientific">Xanthomonas prunicola</name>
    <dbReference type="NCBI Taxonomy" id="2053930"/>
    <lineage>
        <taxon>Bacteria</taxon>
        <taxon>Pseudomonadati</taxon>
        <taxon>Pseudomonadota</taxon>
        <taxon>Gammaproteobacteria</taxon>
        <taxon>Lysobacterales</taxon>
        <taxon>Lysobacteraceae</taxon>
        <taxon>Xanthomonas</taxon>
    </lineage>
</organism>
<dbReference type="AlphaFoldDB" id="A0A2N3RM22"/>
<accession>A0A2N3RM22</accession>
<keyword evidence="5" id="KW-1185">Reference proteome</keyword>
<sequence length="62" mass="6812">MRSARVGSAAARNRTGTTARGSRVSSRPHRFTHTEFAPVSLKPLPHRENPQLVNSRSMAANE</sequence>
<evidence type="ECO:0000256" key="1">
    <source>
        <dbReference type="SAM" id="MobiDB-lite"/>
    </source>
</evidence>
<dbReference type="EMBL" id="PHKW01000002">
    <property type="protein sequence ID" value="PKV17796.1"/>
    <property type="molecule type" value="Genomic_DNA"/>
</dbReference>
<gene>
    <name evidence="2" type="ORF">XpruCFBP8353_07215</name>
    <name evidence="3" type="ORF">XpruCFBP8354_07215</name>
</gene>
<feature type="region of interest" description="Disordered" evidence="1">
    <location>
        <begin position="1"/>
        <end position="62"/>
    </location>
</feature>
<dbReference type="EMBL" id="PHKV01000002">
    <property type="protein sequence ID" value="PKV13521.1"/>
    <property type="molecule type" value="Genomic_DNA"/>
</dbReference>
<comment type="caution">
    <text evidence="2">The sequence shown here is derived from an EMBL/GenBank/DDBJ whole genome shotgun (WGS) entry which is preliminary data.</text>
</comment>
<dbReference type="Proteomes" id="UP000233748">
    <property type="component" value="Unassembled WGS sequence"/>
</dbReference>
<feature type="compositionally biased region" description="Low complexity" evidence="1">
    <location>
        <begin position="7"/>
        <end position="23"/>
    </location>
</feature>
<evidence type="ECO:0000313" key="4">
    <source>
        <dbReference type="Proteomes" id="UP000233720"/>
    </source>
</evidence>